<name>A0A249Y2D9_9CAUD</name>
<evidence type="ECO:0000313" key="1">
    <source>
        <dbReference type="EMBL" id="ASZ78839.1"/>
    </source>
</evidence>
<proteinExistence type="predicted"/>
<gene>
    <name evidence="1" type="ORF">2050H1_073</name>
</gene>
<dbReference type="Proteomes" id="UP000224362">
    <property type="component" value="Segment"/>
</dbReference>
<dbReference type="EMBL" id="MF285619">
    <property type="protein sequence ID" value="ASZ78839.1"/>
    <property type="molecule type" value="Genomic_DNA"/>
</dbReference>
<sequence length="76" mass="9022">MSITLVKITTDRRGNTIEQVYRKVERKVEKGEERLYISAESYLPAHMLNRDILCTYGHTIHWRIKYETPELGDNIQ</sequence>
<reference evidence="1 2" key="1">
    <citation type="submission" date="2017-06" db="EMBL/GenBank/DDBJ databases">
        <authorList>
            <person name="Kim H.J."/>
            <person name="Triplett B.A."/>
        </authorList>
    </citation>
    <scope>NUCLEOTIDE SEQUENCE [LARGE SCALE GENOMIC DNA]</scope>
</reference>
<evidence type="ECO:0000313" key="2">
    <source>
        <dbReference type="Proteomes" id="UP000224362"/>
    </source>
</evidence>
<accession>A0A249Y2D9</accession>
<protein>
    <submittedName>
        <fullName evidence="1">Uncharacterized protein</fullName>
    </submittedName>
</protein>
<organism evidence="1 2">
    <name type="scientific">Serratia phage 2050H1</name>
    <dbReference type="NCBI Taxonomy" id="2024250"/>
    <lineage>
        <taxon>Viruses</taxon>
        <taxon>Duplodnaviria</taxon>
        <taxon>Heunggongvirae</taxon>
        <taxon>Uroviricota</taxon>
        <taxon>Caudoviricetes</taxon>
        <taxon>Pantevenvirales</taxon>
        <taxon>Ackermannviridae</taxon>
        <taxon>Miltonvirus</taxon>
        <taxon>Miltonvirus MAM1</taxon>
    </lineage>
</organism>